<evidence type="ECO:0000313" key="2">
    <source>
        <dbReference type="Proteomes" id="UP000298458"/>
    </source>
</evidence>
<reference evidence="1" key="1">
    <citation type="journal article" date="2019" name="PLoS Negl. Trop. Dis.">
        <title>Revisiting the worldwide diversity of Leptospira species in the environment.</title>
        <authorList>
            <person name="Vincent A.T."/>
            <person name="Schiettekatte O."/>
            <person name="Bourhy P."/>
            <person name="Veyrier F.J."/>
            <person name="Picardeau M."/>
        </authorList>
    </citation>
    <scope>NUCLEOTIDE SEQUENCE [LARGE SCALE GENOMIC DNA]</scope>
    <source>
        <strain evidence="1">SSW15</strain>
    </source>
</reference>
<proteinExistence type="predicted"/>
<keyword evidence="2" id="KW-1185">Reference proteome</keyword>
<protein>
    <submittedName>
        <fullName evidence="1">Uncharacterized protein</fullName>
    </submittedName>
</protein>
<sequence length="206" mass="21084">MGNAWKKLVFFALPILVWNCNNAQKISVDTSQASGMMLSQALSLIQAAAASAGTAAAIPVSTQSLSDSWTCILASYPNCENVYDVPVTAADTLSIAVTAVTGTSVVRLAVYAPGVALSGTNLLNGATTDHTCPSPPTNANQNQSVTISQALSTLGTYRIAVGRDWGSSAGGSGTYTLTLTMTQSSMTAYTKTASNVNSQATGMSCP</sequence>
<comment type="caution">
    <text evidence="1">The sequence shown here is derived from an EMBL/GenBank/DDBJ whole genome shotgun (WGS) entry which is preliminary data.</text>
</comment>
<dbReference type="AlphaFoldDB" id="A0A4R9GJX5"/>
<evidence type="ECO:0000313" key="1">
    <source>
        <dbReference type="EMBL" id="TGK14042.1"/>
    </source>
</evidence>
<organism evidence="1 2">
    <name type="scientific">Leptospira fletcheri</name>
    <dbReference type="NCBI Taxonomy" id="2484981"/>
    <lineage>
        <taxon>Bacteria</taxon>
        <taxon>Pseudomonadati</taxon>
        <taxon>Spirochaetota</taxon>
        <taxon>Spirochaetia</taxon>
        <taxon>Leptospirales</taxon>
        <taxon>Leptospiraceae</taxon>
        <taxon>Leptospira</taxon>
    </lineage>
</organism>
<gene>
    <name evidence="1" type="ORF">EHO60_01480</name>
</gene>
<dbReference type="EMBL" id="RQET01000001">
    <property type="protein sequence ID" value="TGK14042.1"/>
    <property type="molecule type" value="Genomic_DNA"/>
</dbReference>
<dbReference type="Gene3D" id="2.60.120.380">
    <property type="match status" value="1"/>
</dbReference>
<accession>A0A4R9GJX5</accession>
<dbReference type="Proteomes" id="UP000298458">
    <property type="component" value="Unassembled WGS sequence"/>
</dbReference>
<name>A0A4R9GJX5_9LEPT</name>
<dbReference type="OrthoDB" id="345683at2"/>
<dbReference type="RefSeq" id="WP_135766383.1">
    <property type="nucleotide sequence ID" value="NZ_RQET01000001.1"/>
</dbReference>